<dbReference type="Proteomes" id="UP000783934">
    <property type="component" value="Unassembled WGS sequence"/>
</dbReference>
<gene>
    <name evidence="7" type="ORF">GGR41_001913</name>
    <name evidence="6" type="ORF">K8U84_08970</name>
</gene>
<dbReference type="PROSITE" id="PS00194">
    <property type="entry name" value="THIOREDOXIN_1"/>
    <property type="match status" value="1"/>
</dbReference>
<evidence type="ECO:0000256" key="1">
    <source>
        <dbReference type="ARBA" id="ARBA00004196"/>
    </source>
</evidence>
<evidence type="ECO:0000256" key="2">
    <source>
        <dbReference type="ARBA" id="ARBA00022748"/>
    </source>
</evidence>
<protein>
    <submittedName>
        <fullName evidence="7">Thiol-disulfide isomerase/thioredoxin</fullName>
    </submittedName>
    <submittedName>
        <fullName evidence="6">TlpA family protein disulfide reductase</fullName>
    </submittedName>
</protein>
<dbReference type="Pfam" id="PF08534">
    <property type="entry name" value="Redoxin"/>
    <property type="match status" value="1"/>
</dbReference>
<keyword evidence="2" id="KW-0201">Cytochrome c-type biogenesis</keyword>
<dbReference type="SUPFAM" id="SSF52833">
    <property type="entry name" value="Thioredoxin-like"/>
    <property type="match status" value="1"/>
</dbReference>
<dbReference type="PANTHER" id="PTHR42852:SF6">
    <property type="entry name" value="THIOL:DISULFIDE INTERCHANGE PROTEIN DSBE"/>
    <property type="match status" value="1"/>
</dbReference>
<sequence>MKLRQMGLAGLFGLIGWVGSAWAEPQVFAIEADDLTGQTINLAPYQGKALVLNFWATWCPPCVKEMPELEALSQAHPEVQFVGLAIDTQRNVKRFLEKVPVNYAIYVTGHRGVQIMKNLGNKAGGIPFTLVLNADGSIAEQVLGQIDSAQLDQILIKLKN</sequence>
<dbReference type="PROSITE" id="PS51352">
    <property type="entry name" value="THIOREDOXIN_2"/>
    <property type="match status" value="1"/>
</dbReference>
<dbReference type="EMBL" id="JAATIZ010000003">
    <property type="protein sequence ID" value="NJB65664.1"/>
    <property type="molecule type" value="Genomic_DNA"/>
</dbReference>
<keyword evidence="7" id="KW-0413">Isomerase</keyword>
<keyword evidence="9" id="KW-1185">Reference proteome</keyword>
<dbReference type="Proteomes" id="UP000700248">
    <property type="component" value="Unassembled WGS sequence"/>
</dbReference>
<keyword evidence="4" id="KW-0676">Redox-active center</keyword>
<dbReference type="InterPro" id="IPR013766">
    <property type="entry name" value="Thioredoxin_domain"/>
</dbReference>
<dbReference type="InterPro" id="IPR013740">
    <property type="entry name" value="Redoxin"/>
</dbReference>
<dbReference type="PANTHER" id="PTHR42852">
    <property type="entry name" value="THIOL:DISULFIDE INTERCHANGE PROTEIN DSBE"/>
    <property type="match status" value="1"/>
</dbReference>
<dbReference type="InterPro" id="IPR017937">
    <property type="entry name" value="Thioredoxin_CS"/>
</dbReference>
<reference evidence="7 9" key="1">
    <citation type="submission" date="2020-03" db="EMBL/GenBank/DDBJ databases">
        <title>Genomic Encyclopedia of Type Strains, Phase IV (KMG-IV): sequencing the most valuable type-strain genomes for metagenomic binning, comparative biology and taxonomic classification.</title>
        <authorList>
            <person name="Goeker M."/>
        </authorList>
    </citation>
    <scope>NUCLEOTIDE SEQUENCE [LARGE SCALE GENOMIC DNA]</scope>
    <source>
        <strain evidence="7 9">DSM 26613</strain>
    </source>
</reference>
<dbReference type="RefSeq" id="WP_167661621.1">
    <property type="nucleotide sequence ID" value="NZ_BMCQ01000003.1"/>
</dbReference>
<dbReference type="Gene3D" id="3.40.30.10">
    <property type="entry name" value="Glutaredoxin"/>
    <property type="match status" value="1"/>
</dbReference>
<organism evidence="6 8">
    <name type="scientific">Paenalcaligenes hominis</name>
    <dbReference type="NCBI Taxonomy" id="643674"/>
    <lineage>
        <taxon>Bacteria</taxon>
        <taxon>Pseudomonadati</taxon>
        <taxon>Pseudomonadota</taxon>
        <taxon>Betaproteobacteria</taxon>
        <taxon>Burkholderiales</taxon>
        <taxon>Alcaligenaceae</taxon>
        <taxon>Paenalcaligenes</taxon>
    </lineage>
</organism>
<reference evidence="6" key="2">
    <citation type="journal article" date="2021" name="PeerJ">
        <title>Extensive microbial diversity within the chicken gut microbiome revealed by metagenomics and culture.</title>
        <authorList>
            <person name="Gilroy R."/>
            <person name="Ravi A."/>
            <person name="Getino M."/>
            <person name="Pursley I."/>
            <person name="Horton D.L."/>
            <person name="Alikhan N.F."/>
            <person name="Baker D."/>
            <person name="Gharbi K."/>
            <person name="Hall N."/>
            <person name="Watson M."/>
            <person name="Adriaenssens E.M."/>
            <person name="Foster-Nyarko E."/>
            <person name="Jarju S."/>
            <person name="Secka A."/>
            <person name="Antonio M."/>
            <person name="Oren A."/>
            <person name="Chaudhuri R.R."/>
            <person name="La Ragione R."/>
            <person name="Hildebrand F."/>
            <person name="Pallen M.J."/>
        </authorList>
    </citation>
    <scope>NUCLEOTIDE SEQUENCE</scope>
    <source>
        <strain evidence="6">CHK175-13533</strain>
    </source>
</reference>
<evidence type="ECO:0000313" key="9">
    <source>
        <dbReference type="Proteomes" id="UP000783934"/>
    </source>
</evidence>
<dbReference type="EMBL" id="DYTQ01000100">
    <property type="protein sequence ID" value="HJH24669.1"/>
    <property type="molecule type" value="Genomic_DNA"/>
</dbReference>
<keyword evidence="3" id="KW-1015">Disulfide bond</keyword>
<dbReference type="GO" id="GO:0015036">
    <property type="term" value="F:disulfide oxidoreductase activity"/>
    <property type="evidence" value="ECO:0007669"/>
    <property type="project" value="UniProtKB-ARBA"/>
</dbReference>
<dbReference type="CDD" id="cd02966">
    <property type="entry name" value="TlpA_like_family"/>
    <property type="match status" value="1"/>
</dbReference>
<comment type="subcellular location">
    <subcellularLocation>
        <location evidence="1">Cell envelope</location>
    </subcellularLocation>
</comment>
<feature type="domain" description="Thioredoxin" evidence="5">
    <location>
        <begin position="21"/>
        <end position="160"/>
    </location>
</feature>
<dbReference type="GO" id="GO:0030313">
    <property type="term" value="C:cell envelope"/>
    <property type="evidence" value="ECO:0007669"/>
    <property type="project" value="UniProtKB-SubCell"/>
</dbReference>
<evidence type="ECO:0000256" key="3">
    <source>
        <dbReference type="ARBA" id="ARBA00023157"/>
    </source>
</evidence>
<accession>A0A9D2VHR8</accession>
<proteinExistence type="predicted"/>
<dbReference type="AlphaFoldDB" id="A0A9D2VHR8"/>
<evidence type="ECO:0000313" key="6">
    <source>
        <dbReference type="EMBL" id="HJH24669.1"/>
    </source>
</evidence>
<reference evidence="6" key="3">
    <citation type="submission" date="2021-09" db="EMBL/GenBank/DDBJ databases">
        <authorList>
            <person name="Gilroy R."/>
        </authorList>
    </citation>
    <scope>NUCLEOTIDE SEQUENCE</scope>
    <source>
        <strain evidence="6">CHK175-13533</strain>
    </source>
</reference>
<dbReference type="InterPro" id="IPR050553">
    <property type="entry name" value="Thioredoxin_ResA/DsbE_sf"/>
</dbReference>
<evidence type="ECO:0000313" key="8">
    <source>
        <dbReference type="Proteomes" id="UP000700248"/>
    </source>
</evidence>
<dbReference type="InterPro" id="IPR036249">
    <property type="entry name" value="Thioredoxin-like_sf"/>
</dbReference>
<dbReference type="GO" id="GO:0017004">
    <property type="term" value="P:cytochrome complex assembly"/>
    <property type="evidence" value="ECO:0007669"/>
    <property type="project" value="UniProtKB-KW"/>
</dbReference>
<dbReference type="GO" id="GO:0016853">
    <property type="term" value="F:isomerase activity"/>
    <property type="evidence" value="ECO:0007669"/>
    <property type="project" value="UniProtKB-KW"/>
</dbReference>
<comment type="caution">
    <text evidence="6">The sequence shown here is derived from an EMBL/GenBank/DDBJ whole genome shotgun (WGS) entry which is preliminary data.</text>
</comment>
<evidence type="ECO:0000259" key="5">
    <source>
        <dbReference type="PROSITE" id="PS51352"/>
    </source>
</evidence>
<name>A0A9D2VHR8_9BURK</name>
<evidence type="ECO:0000313" key="7">
    <source>
        <dbReference type="EMBL" id="NJB65664.1"/>
    </source>
</evidence>
<evidence type="ECO:0000256" key="4">
    <source>
        <dbReference type="ARBA" id="ARBA00023284"/>
    </source>
</evidence>